<dbReference type="Gene3D" id="3.30.70.270">
    <property type="match status" value="1"/>
</dbReference>
<protein>
    <recommendedName>
        <fullName evidence="1">Reverse transcriptase domain-containing protein</fullName>
    </recommendedName>
</protein>
<dbReference type="PANTHER" id="PTHR24559:SF440">
    <property type="entry name" value="RIBONUCLEASE H"/>
    <property type="match status" value="1"/>
</dbReference>
<comment type="caution">
    <text evidence="2">The sequence shown here is derived from an EMBL/GenBank/DDBJ whole genome shotgun (WGS) entry which is preliminary data.</text>
</comment>
<dbReference type="InterPro" id="IPR043502">
    <property type="entry name" value="DNA/RNA_pol_sf"/>
</dbReference>
<dbReference type="SUPFAM" id="SSF56672">
    <property type="entry name" value="DNA/RNA polymerases"/>
    <property type="match status" value="1"/>
</dbReference>
<evidence type="ECO:0000313" key="2">
    <source>
        <dbReference type="EMBL" id="MBW0488100.1"/>
    </source>
</evidence>
<dbReference type="Proteomes" id="UP000765509">
    <property type="component" value="Unassembled WGS sequence"/>
</dbReference>
<dbReference type="Pfam" id="PF00078">
    <property type="entry name" value="RVT_1"/>
    <property type="match status" value="1"/>
</dbReference>
<dbReference type="EMBL" id="AVOT02009437">
    <property type="protein sequence ID" value="MBW0488100.1"/>
    <property type="molecule type" value="Genomic_DNA"/>
</dbReference>
<reference evidence="2" key="1">
    <citation type="submission" date="2021-03" db="EMBL/GenBank/DDBJ databases">
        <title>Draft genome sequence of rust myrtle Austropuccinia psidii MF-1, a brazilian biotype.</title>
        <authorList>
            <person name="Quecine M.C."/>
            <person name="Pachon D.M.R."/>
            <person name="Bonatelli M.L."/>
            <person name="Correr F.H."/>
            <person name="Franceschini L.M."/>
            <person name="Leite T.F."/>
            <person name="Margarido G.R.A."/>
            <person name="Almeida C.A."/>
            <person name="Ferrarezi J.A."/>
            <person name="Labate C.A."/>
        </authorList>
    </citation>
    <scope>NUCLEOTIDE SEQUENCE</scope>
    <source>
        <strain evidence="2">MF-1</strain>
    </source>
</reference>
<dbReference type="InterPro" id="IPR043128">
    <property type="entry name" value="Rev_trsase/Diguanyl_cyclase"/>
</dbReference>
<accession>A0A9Q3CRN8</accession>
<dbReference type="PANTHER" id="PTHR24559">
    <property type="entry name" value="TRANSPOSON TY3-I GAG-POL POLYPROTEIN"/>
    <property type="match status" value="1"/>
</dbReference>
<keyword evidence="3" id="KW-1185">Reference proteome</keyword>
<dbReference type="CDD" id="cd01647">
    <property type="entry name" value="RT_LTR"/>
    <property type="match status" value="1"/>
</dbReference>
<name>A0A9Q3CRN8_9BASI</name>
<sequence length="361" mass="41303">MLIIQTIVIVLNLPIMTFILPNHVQLWVSLLSFRDEVFIEIQDAGEDNSVSSLHLFLGDVDLLYSSYHDFLEELWEEEEEEEEEEEVGTMIDVVTFAYHNYLDVFSKLKEERIPPHYTCDHHIKLEGSLLLMGVIYSLSNQESDKLRAHISESVEKGFIQTSSSSTGAPILFVKTKDDGLLLCMAYQKLNAVTRTNKYPVPLINQLCTVLNGYFIFSKIYLCGSYSFLRIKEDDEHLIAFRNKYGCDEYLVMPFGLTNAPASFQNLSNDIFSNLLDVYLVVYLDDIMIFSNSEEEHVTHVSTALFGLRANNIFAKASKFLFHVSSVEYLGYIVSSEGCKMEQEKFQKICNRPPPKSLNALE</sequence>
<dbReference type="AlphaFoldDB" id="A0A9Q3CRN8"/>
<proteinExistence type="predicted"/>
<dbReference type="Gene3D" id="3.10.10.10">
    <property type="entry name" value="HIV Type 1 Reverse Transcriptase, subunit A, domain 1"/>
    <property type="match status" value="1"/>
</dbReference>
<evidence type="ECO:0000313" key="3">
    <source>
        <dbReference type="Proteomes" id="UP000765509"/>
    </source>
</evidence>
<dbReference type="InterPro" id="IPR053134">
    <property type="entry name" value="RNA-dir_DNA_polymerase"/>
</dbReference>
<evidence type="ECO:0000259" key="1">
    <source>
        <dbReference type="Pfam" id="PF00078"/>
    </source>
</evidence>
<organism evidence="2 3">
    <name type="scientific">Austropuccinia psidii MF-1</name>
    <dbReference type="NCBI Taxonomy" id="1389203"/>
    <lineage>
        <taxon>Eukaryota</taxon>
        <taxon>Fungi</taxon>
        <taxon>Dikarya</taxon>
        <taxon>Basidiomycota</taxon>
        <taxon>Pucciniomycotina</taxon>
        <taxon>Pucciniomycetes</taxon>
        <taxon>Pucciniales</taxon>
        <taxon>Sphaerophragmiaceae</taxon>
        <taxon>Austropuccinia</taxon>
    </lineage>
</organism>
<feature type="domain" description="Reverse transcriptase" evidence="1">
    <location>
        <begin position="181"/>
        <end position="333"/>
    </location>
</feature>
<gene>
    <name evidence="2" type="ORF">O181_027815</name>
</gene>
<dbReference type="InterPro" id="IPR000477">
    <property type="entry name" value="RT_dom"/>
</dbReference>